<keyword evidence="4" id="KW-0804">Transcription</keyword>
<dbReference type="InterPro" id="IPR036390">
    <property type="entry name" value="WH_DNA-bd_sf"/>
</dbReference>
<dbReference type="RefSeq" id="WP_009326080.1">
    <property type="nucleotide sequence ID" value="NZ_CAUBBA010000065.1"/>
</dbReference>
<sequence>MMELYLLEQLIAFSRQGTLSGAAEKLHISQPALSQSMKKLEESLGVSLFERSKNKIALNENGIMAVQLGEKLLEQSREMEERLRLFDRSRRTLSVGGCAPVPLWDLLPLLSRLYPQMNVSTEMKNSDEELLAGLNKEMYQLIVTHSPPDIDLYGQPFRTERLFLSVPLEHPLANRKALTPADIDGQNLLLYTDIGFWHSFCREKLPNAHFLMMNEWDAFGEVAGTGAFPSFITDAHMERDGVPQNRVVIPIIDEQAEATYYCVCRAESRDRYRQVFRALEKMK</sequence>
<dbReference type="EMBL" id="LMUA01000043">
    <property type="protein sequence ID" value="KUE74779.1"/>
    <property type="molecule type" value="Genomic_DNA"/>
</dbReference>
<dbReference type="PANTHER" id="PTHR30346">
    <property type="entry name" value="TRANSCRIPTIONAL DUAL REGULATOR HCAR-RELATED"/>
    <property type="match status" value="1"/>
</dbReference>
<reference evidence="14 15" key="3">
    <citation type="journal article" date="2019" name="Nat. Med.">
        <title>A library of human gut bacterial isolates paired with longitudinal multiomics data enables mechanistic microbiome research.</title>
        <authorList>
            <person name="Poyet M."/>
            <person name="Groussin M."/>
            <person name="Gibbons S.M."/>
            <person name="Avila-Pacheco J."/>
            <person name="Jiang X."/>
            <person name="Kearney S.M."/>
            <person name="Perrotta A.R."/>
            <person name="Berdy B."/>
            <person name="Zhao S."/>
            <person name="Lieberman T.D."/>
            <person name="Swanson P.K."/>
            <person name="Smith M."/>
            <person name="Roesemann S."/>
            <person name="Alexander J.E."/>
            <person name="Rich S.A."/>
            <person name="Livny J."/>
            <person name="Vlamakis H."/>
            <person name="Clish C."/>
            <person name="Bullock K."/>
            <person name="Deik A."/>
            <person name="Scott J."/>
            <person name="Pierce K.A."/>
            <person name="Xavier R.J."/>
            <person name="Alm E.J."/>
        </authorList>
    </citation>
    <scope>NUCLEOTIDE SEQUENCE [LARGE SCALE GENOMIC DNA]</scope>
    <source>
        <strain evidence="9 15">BIOML-A4</strain>
        <strain evidence="10 14">BIOML-A7</strain>
    </source>
</reference>
<organism evidence="6 11">
    <name type="scientific">Ruthenibacterium lactatiformans</name>
    <dbReference type="NCBI Taxonomy" id="1550024"/>
    <lineage>
        <taxon>Bacteria</taxon>
        <taxon>Bacillati</taxon>
        <taxon>Bacillota</taxon>
        <taxon>Clostridia</taxon>
        <taxon>Eubacteriales</taxon>
        <taxon>Oscillospiraceae</taxon>
        <taxon>Ruthenibacterium</taxon>
    </lineage>
</organism>
<reference evidence="8 13" key="4">
    <citation type="submission" date="2019-08" db="EMBL/GenBank/DDBJ databases">
        <title>In-depth cultivation of the pig gut microbiome towards novel bacterial diversity and tailored functional studies.</title>
        <authorList>
            <person name="Wylensek D."/>
            <person name="Hitch T.C.A."/>
            <person name="Clavel T."/>
        </authorList>
    </citation>
    <scope>NUCLEOTIDE SEQUENCE [LARGE SCALE GENOMIC DNA]</scope>
    <source>
        <strain evidence="8 13">WCA3-601-WT-6J</strain>
    </source>
</reference>
<evidence type="ECO:0000313" key="6">
    <source>
        <dbReference type="EMBL" id="KJF41148.1"/>
    </source>
</evidence>
<dbReference type="InterPro" id="IPR005119">
    <property type="entry name" value="LysR_subst-bd"/>
</dbReference>
<dbReference type="SUPFAM" id="SSF46785">
    <property type="entry name" value="Winged helix' DNA-binding domain"/>
    <property type="match status" value="1"/>
</dbReference>
<keyword evidence="2" id="KW-0805">Transcription regulation</keyword>
<feature type="domain" description="HTH lysR-type" evidence="5">
    <location>
        <begin position="2"/>
        <end position="59"/>
    </location>
</feature>
<evidence type="ECO:0000313" key="13">
    <source>
        <dbReference type="Proteomes" id="UP000431913"/>
    </source>
</evidence>
<dbReference type="Pfam" id="PF00126">
    <property type="entry name" value="HTH_1"/>
    <property type="match status" value="1"/>
</dbReference>
<dbReference type="EMBL" id="VUNJ01000025">
    <property type="protein sequence ID" value="MST93384.1"/>
    <property type="molecule type" value="Genomic_DNA"/>
</dbReference>
<dbReference type="EMBL" id="JXXK01000002">
    <property type="protein sequence ID" value="KJF41148.1"/>
    <property type="molecule type" value="Genomic_DNA"/>
</dbReference>
<comment type="caution">
    <text evidence="6">The sequence shown here is derived from an EMBL/GenBank/DDBJ whole genome shotgun (WGS) entry which is preliminary data.</text>
</comment>
<dbReference type="Gene3D" id="1.10.10.10">
    <property type="entry name" value="Winged helix-like DNA-binding domain superfamily/Winged helix DNA-binding domain"/>
    <property type="match status" value="1"/>
</dbReference>
<keyword evidence="3" id="KW-0238">DNA-binding</keyword>
<dbReference type="Proteomes" id="UP000431913">
    <property type="component" value="Unassembled WGS sequence"/>
</dbReference>
<dbReference type="Proteomes" id="UP000053433">
    <property type="component" value="Unassembled WGS sequence"/>
</dbReference>
<dbReference type="PRINTS" id="PR00039">
    <property type="entry name" value="HTHLYSR"/>
</dbReference>
<gene>
    <name evidence="7" type="ORF">ASJ35_17440</name>
    <name evidence="8" type="ORF">FYJ76_15830</name>
    <name evidence="10" type="ORF">GMD52_08790</name>
    <name evidence="9" type="ORF">GMD59_15230</name>
    <name evidence="6" type="ORF">TQ39_02780</name>
</gene>
<name>A0A0D8J5Q1_9FIRM</name>
<dbReference type="Gene3D" id="3.40.190.10">
    <property type="entry name" value="Periplasmic binding protein-like II"/>
    <property type="match status" value="2"/>
</dbReference>
<accession>A0A0D8J5Q1</accession>
<evidence type="ECO:0000256" key="2">
    <source>
        <dbReference type="ARBA" id="ARBA00023015"/>
    </source>
</evidence>
<dbReference type="GO" id="GO:0032993">
    <property type="term" value="C:protein-DNA complex"/>
    <property type="evidence" value="ECO:0007669"/>
    <property type="project" value="TreeGrafter"/>
</dbReference>
<comment type="similarity">
    <text evidence="1">Belongs to the LysR transcriptional regulatory family.</text>
</comment>
<evidence type="ECO:0000313" key="12">
    <source>
        <dbReference type="Proteomes" id="UP000053433"/>
    </source>
</evidence>
<reference evidence="7 12" key="2">
    <citation type="submission" date="2015-10" db="EMBL/GenBank/DDBJ databases">
        <title>A novel member of the family Ruminococcaceae isolated from human faeces.</title>
        <authorList>
            <person name="Shkoporov A.N."/>
            <person name="Chaplin A.V."/>
            <person name="Motuzova O.V."/>
            <person name="Kafarskaia L.I."/>
            <person name="Efimov B.A."/>
        </authorList>
    </citation>
    <scope>NUCLEOTIDE SEQUENCE [LARGE SCALE GENOMIC DNA]</scope>
    <source>
        <strain evidence="7 12">668</strain>
    </source>
</reference>
<dbReference type="CDD" id="cd05466">
    <property type="entry name" value="PBP2_LTTR_substrate"/>
    <property type="match status" value="1"/>
</dbReference>
<keyword evidence="11" id="KW-1185">Reference proteome</keyword>
<accession>A0A0W7TLU9</accession>
<dbReference type="Proteomes" id="UP000472755">
    <property type="component" value="Unassembled WGS sequence"/>
</dbReference>
<dbReference type="Proteomes" id="UP000032483">
    <property type="component" value="Unassembled WGS sequence"/>
</dbReference>
<dbReference type="PANTHER" id="PTHR30346:SF0">
    <property type="entry name" value="HCA OPERON TRANSCRIPTIONAL ACTIVATOR HCAR"/>
    <property type="match status" value="1"/>
</dbReference>
<protein>
    <submittedName>
        <fullName evidence="8">LysR family transcriptional regulator</fullName>
    </submittedName>
</protein>
<evidence type="ECO:0000256" key="1">
    <source>
        <dbReference type="ARBA" id="ARBA00009437"/>
    </source>
</evidence>
<evidence type="ECO:0000256" key="3">
    <source>
        <dbReference type="ARBA" id="ARBA00023125"/>
    </source>
</evidence>
<evidence type="ECO:0000313" key="11">
    <source>
        <dbReference type="Proteomes" id="UP000032483"/>
    </source>
</evidence>
<dbReference type="AlphaFoldDB" id="A0A0D8J5Q1"/>
<evidence type="ECO:0000313" key="10">
    <source>
        <dbReference type="EMBL" id="MTS51636.1"/>
    </source>
</evidence>
<evidence type="ECO:0000259" key="5">
    <source>
        <dbReference type="PROSITE" id="PS50931"/>
    </source>
</evidence>
<evidence type="ECO:0000256" key="4">
    <source>
        <dbReference type="ARBA" id="ARBA00023163"/>
    </source>
</evidence>
<dbReference type="PATRIC" id="fig|1550024.3.peg.623"/>
<dbReference type="GO" id="GO:0003677">
    <property type="term" value="F:DNA binding"/>
    <property type="evidence" value="ECO:0007669"/>
    <property type="project" value="UniProtKB-KW"/>
</dbReference>
<evidence type="ECO:0000313" key="7">
    <source>
        <dbReference type="EMBL" id="KUE74779.1"/>
    </source>
</evidence>
<evidence type="ECO:0000313" key="14">
    <source>
        <dbReference type="Proteomes" id="UP000449193"/>
    </source>
</evidence>
<dbReference type="InterPro" id="IPR000847">
    <property type="entry name" value="LysR_HTH_N"/>
</dbReference>
<dbReference type="GeneID" id="42855560"/>
<dbReference type="SUPFAM" id="SSF53850">
    <property type="entry name" value="Periplasmic binding protein-like II"/>
    <property type="match status" value="1"/>
</dbReference>
<dbReference type="PROSITE" id="PS50931">
    <property type="entry name" value="HTH_LYSR"/>
    <property type="match status" value="1"/>
</dbReference>
<evidence type="ECO:0000313" key="15">
    <source>
        <dbReference type="Proteomes" id="UP000472755"/>
    </source>
</evidence>
<dbReference type="Proteomes" id="UP000449193">
    <property type="component" value="Unassembled WGS sequence"/>
</dbReference>
<reference evidence="6" key="1">
    <citation type="submission" date="2015-02" db="EMBL/GenBank/DDBJ databases">
        <title>A novel member of the family Ruminococcaceae isolated from human feces.</title>
        <authorList>
            <person name="Shkoporov A.N."/>
            <person name="Chaplin A.V."/>
            <person name="Motuzova O.V."/>
            <person name="Kafarskaia L.I."/>
            <person name="Khokhlova E.V."/>
            <person name="Efimov B.A."/>
        </authorList>
    </citation>
    <scope>NUCLEOTIDE SEQUENCE [LARGE SCALE GENOMIC DNA]</scope>
    <source>
        <strain evidence="6">585-1</strain>
    </source>
</reference>
<dbReference type="EMBL" id="WMZR01000009">
    <property type="protein sequence ID" value="MTS51636.1"/>
    <property type="molecule type" value="Genomic_DNA"/>
</dbReference>
<evidence type="ECO:0000313" key="8">
    <source>
        <dbReference type="EMBL" id="MST93384.1"/>
    </source>
</evidence>
<dbReference type="InterPro" id="IPR036388">
    <property type="entry name" value="WH-like_DNA-bd_sf"/>
</dbReference>
<evidence type="ECO:0000313" key="9">
    <source>
        <dbReference type="EMBL" id="MTS28628.1"/>
    </source>
</evidence>
<dbReference type="EMBL" id="WMZU01000031">
    <property type="protein sequence ID" value="MTS28628.1"/>
    <property type="molecule type" value="Genomic_DNA"/>
</dbReference>
<dbReference type="GO" id="GO:0003700">
    <property type="term" value="F:DNA-binding transcription factor activity"/>
    <property type="evidence" value="ECO:0007669"/>
    <property type="project" value="InterPro"/>
</dbReference>
<proteinExistence type="inferred from homology"/>
<dbReference type="Pfam" id="PF03466">
    <property type="entry name" value="LysR_substrate"/>
    <property type="match status" value="1"/>
</dbReference>